<dbReference type="InterPro" id="IPR027417">
    <property type="entry name" value="P-loop_NTPase"/>
</dbReference>
<evidence type="ECO:0000256" key="3">
    <source>
        <dbReference type="ARBA" id="ARBA00022840"/>
    </source>
</evidence>
<keyword evidence="3 5" id="KW-0067">ATP-binding</keyword>
<dbReference type="AlphaFoldDB" id="A0A932GNH7"/>
<dbReference type="CDD" id="cd03261">
    <property type="entry name" value="ABC_Org_Solvent_Resistant"/>
    <property type="match status" value="1"/>
</dbReference>
<gene>
    <name evidence="5" type="ORF">HYY65_03265</name>
</gene>
<dbReference type="PROSITE" id="PS50893">
    <property type="entry name" value="ABC_TRANSPORTER_2"/>
    <property type="match status" value="1"/>
</dbReference>
<proteinExistence type="predicted"/>
<organism evidence="5 6">
    <name type="scientific">Tectimicrobiota bacterium</name>
    <dbReference type="NCBI Taxonomy" id="2528274"/>
    <lineage>
        <taxon>Bacteria</taxon>
        <taxon>Pseudomonadati</taxon>
        <taxon>Nitrospinota/Tectimicrobiota group</taxon>
        <taxon>Candidatus Tectimicrobiota</taxon>
    </lineage>
</organism>
<accession>A0A932GNH7</accession>
<dbReference type="GO" id="GO:0016887">
    <property type="term" value="F:ATP hydrolysis activity"/>
    <property type="evidence" value="ECO:0007669"/>
    <property type="project" value="InterPro"/>
</dbReference>
<dbReference type="GO" id="GO:0005524">
    <property type="term" value="F:ATP binding"/>
    <property type="evidence" value="ECO:0007669"/>
    <property type="project" value="UniProtKB-KW"/>
</dbReference>
<evidence type="ECO:0000256" key="2">
    <source>
        <dbReference type="ARBA" id="ARBA00022741"/>
    </source>
</evidence>
<dbReference type="Proteomes" id="UP000741360">
    <property type="component" value="Unassembled WGS sequence"/>
</dbReference>
<keyword evidence="2" id="KW-0547">Nucleotide-binding</keyword>
<dbReference type="EMBL" id="JACPSX010000054">
    <property type="protein sequence ID" value="MBI3014090.1"/>
    <property type="molecule type" value="Genomic_DNA"/>
</dbReference>
<dbReference type="PANTHER" id="PTHR43023">
    <property type="entry name" value="PROTEIN TRIGALACTOSYLDIACYLGLYCEROL 3, CHLOROPLASTIC"/>
    <property type="match status" value="1"/>
</dbReference>
<comment type="caution">
    <text evidence="5">The sequence shown here is derived from an EMBL/GenBank/DDBJ whole genome shotgun (WGS) entry which is preliminary data.</text>
</comment>
<dbReference type="InterPro" id="IPR003593">
    <property type="entry name" value="AAA+_ATPase"/>
</dbReference>
<evidence type="ECO:0000313" key="6">
    <source>
        <dbReference type="Proteomes" id="UP000741360"/>
    </source>
</evidence>
<evidence type="ECO:0000259" key="4">
    <source>
        <dbReference type="PROSITE" id="PS50893"/>
    </source>
</evidence>
<reference evidence="5" key="1">
    <citation type="submission" date="2020-07" db="EMBL/GenBank/DDBJ databases">
        <title>Huge and variable diversity of episymbiotic CPR bacteria and DPANN archaea in groundwater ecosystems.</title>
        <authorList>
            <person name="He C.Y."/>
            <person name="Keren R."/>
            <person name="Whittaker M."/>
            <person name="Farag I.F."/>
            <person name="Doudna J."/>
            <person name="Cate J.H.D."/>
            <person name="Banfield J.F."/>
        </authorList>
    </citation>
    <scope>NUCLEOTIDE SEQUENCE</scope>
    <source>
        <strain evidence="5">NC_groundwater_717_Ag_S-0.2um_59_8</strain>
    </source>
</reference>
<evidence type="ECO:0000256" key="1">
    <source>
        <dbReference type="ARBA" id="ARBA00022448"/>
    </source>
</evidence>
<dbReference type="PROSITE" id="PS00211">
    <property type="entry name" value="ABC_TRANSPORTER_1"/>
    <property type="match status" value="1"/>
</dbReference>
<evidence type="ECO:0000313" key="5">
    <source>
        <dbReference type="EMBL" id="MBI3014090.1"/>
    </source>
</evidence>
<keyword evidence="1" id="KW-0813">Transport</keyword>
<dbReference type="Pfam" id="PF00005">
    <property type="entry name" value="ABC_tran"/>
    <property type="match status" value="1"/>
</dbReference>
<name>A0A932GNH7_UNCTE</name>
<dbReference type="Gene3D" id="3.40.50.300">
    <property type="entry name" value="P-loop containing nucleotide triphosphate hydrolases"/>
    <property type="match status" value="1"/>
</dbReference>
<sequence>MAKIEVLNLCKSFNGQEVLRGIDLSIEEGETLVVIGRSGEGKTVFLKHLIGLLKPDDGEIFVDGQEITRLDDREMNEVRKKFGMLFQYSALFDSMTVGENVAFPLQEHTKLSAREIEEIVRQKLRLVGLEGVEGKMPDELSGGMRKRVGLARAIALNPEILLYDEPTTGLDPILCDAINRLIIDTRKHLHVTSVVISHDIEGSYKIGTRIAMLHQGKIIEIGTPSQIQTSENPVVQQFIQGRAEGPITVH</sequence>
<dbReference type="InterPro" id="IPR003439">
    <property type="entry name" value="ABC_transporter-like_ATP-bd"/>
</dbReference>
<dbReference type="SMART" id="SM00382">
    <property type="entry name" value="AAA"/>
    <property type="match status" value="1"/>
</dbReference>
<protein>
    <submittedName>
        <fullName evidence="5">ABC transporter ATP-binding protein</fullName>
    </submittedName>
</protein>
<dbReference type="PANTHER" id="PTHR43023:SF6">
    <property type="entry name" value="INTERMEMBRANE PHOSPHOLIPID TRANSPORT SYSTEM ATP-BINDING PROTEIN MLAF"/>
    <property type="match status" value="1"/>
</dbReference>
<feature type="domain" description="ABC transporter" evidence="4">
    <location>
        <begin position="4"/>
        <end position="240"/>
    </location>
</feature>
<dbReference type="InterPro" id="IPR017871">
    <property type="entry name" value="ABC_transporter-like_CS"/>
</dbReference>
<dbReference type="SUPFAM" id="SSF52540">
    <property type="entry name" value="P-loop containing nucleoside triphosphate hydrolases"/>
    <property type="match status" value="1"/>
</dbReference>